<feature type="transmembrane region" description="Helical" evidence="1">
    <location>
        <begin position="1046"/>
        <end position="1074"/>
    </location>
</feature>
<dbReference type="Pfam" id="PF00873">
    <property type="entry name" value="ACR_tran"/>
    <property type="match status" value="3"/>
</dbReference>
<proteinExistence type="predicted"/>
<dbReference type="InterPro" id="IPR027463">
    <property type="entry name" value="AcrB_DN_DC_subdom"/>
</dbReference>
<evidence type="ECO:0000313" key="2">
    <source>
        <dbReference type="EMBL" id="NYS26578.1"/>
    </source>
</evidence>
<organism evidence="2 3">
    <name type="scientific">Rhabdonatronobacter sediminivivens</name>
    <dbReference type="NCBI Taxonomy" id="2743469"/>
    <lineage>
        <taxon>Bacteria</taxon>
        <taxon>Pseudomonadati</taxon>
        <taxon>Pseudomonadota</taxon>
        <taxon>Alphaproteobacteria</taxon>
        <taxon>Rhodobacterales</taxon>
        <taxon>Paracoccaceae</taxon>
        <taxon>Rhabdonatronobacter</taxon>
    </lineage>
</organism>
<evidence type="ECO:0000256" key="1">
    <source>
        <dbReference type="SAM" id="Phobius"/>
    </source>
</evidence>
<feature type="transmembrane region" description="Helical" evidence="1">
    <location>
        <begin position="1020"/>
        <end position="1040"/>
    </location>
</feature>
<dbReference type="Proteomes" id="UP000529417">
    <property type="component" value="Unassembled WGS sequence"/>
</dbReference>
<dbReference type="Gene3D" id="3.30.70.1440">
    <property type="entry name" value="Multidrug efflux transporter AcrB pore domain"/>
    <property type="match status" value="1"/>
</dbReference>
<keyword evidence="1" id="KW-0812">Transmembrane</keyword>
<accession>A0A7Z0I270</accession>
<gene>
    <name evidence="2" type="ORF">HUK65_16455</name>
</gene>
<dbReference type="SUPFAM" id="SSF82866">
    <property type="entry name" value="Multidrug efflux transporter AcrB transmembrane domain"/>
    <property type="match status" value="2"/>
</dbReference>
<dbReference type="GO" id="GO:0005886">
    <property type="term" value="C:plasma membrane"/>
    <property type="evidence" value="ECO:0007669"/>
    <property type="project" value="TreeGrafter"/>
</dbReference>
<sequence length="1238" mass="133986">MKGIVDWAGAHARMVLALVVMTLGAGILAYTGLPKEGEPDIEVPAVIITVPFPGISAADGETLLLRPMESELSDLDDLKEINAFAAEGFAAAVLEFEFGWDKTAVLADVRDAMNRAEANFPSGAENYSISEFNFSEFPIIIIAVSGDVSERALLRAAQDLKRAVEDLDSVLEVEIAGSRDEMVEVIIDPLRLEAYNVTAGELIQVISRNNQLVAAGDVETSSGAFGVSVPSTFEGPEDVYALPIKVNGDSVVRLGDLADIRLTYEDRTGTARFNGETNIALQVVKRRGFNLIDSAAEVRETVEATRATWPEELQDAIRTTPALDRSFQVEEMVNQLETSVMTAIALVMIVVLSALGLRSAMLVGLAIPTSFMLCFILLGVMGVTISNIVMFGLILAVGILVDGAVVVTEYADKRLAEGDGPMQAYTAAAKRMFWPITASTATTLCAFLPMLFWPGVAGEFMGMLPITLIFVLTASLVVALVFLPVLGGVTGRLARVLNKVSRALRRLPVVLRLPLLLLAWGGLYAAVMLLLNPAWPSPAPAEGSGVLARLPGAVLLGLSAMAASVVLSAIVPPQRERKVHAGHKRRPFGYLIRLLVGNPVMPVVTIIAVGAFVMAVFQYYGENSRGVEFFVETEPEQGAVYVRARGNLSLDEKDALVRQVEAIALEEPGLDAVFAFAGDGGLNTNTAGAGPPRDTIGQIQFELTHWSGRQGIPDMRGQAILDRLQAQFDQIPGIQTEFLIQTGGPAGQKPVHLRLTGDDFDTLEDAVEIALARFADTPALIDLEDSRPVPGVDWQINVDVDRAGRFGADVATVGGMIQLVTRGILLDTMRVDTSEDEIEIRVRLPEADRLLSTLDDLRVQTATGLVPMSNFITREPVARRGQIDRVNRQRFYDVKADVAPGLSRLVDAQGNTVRLVRRELTSTDRLEPGSDDYARAQEIAAQVRAEGLRVVQINANERIAALTDWLETENPLPEGIGWEWTGEQQDQEESTQFLTVAFSAALGLMFVILLTQFNSFYNSGLVLLAVVLSSTGVLIGMLVMDQTFSVIMTGTGIVALAGIVVNNNIVLIDTYQYYSQIMPRIEAIIRTAEARLRPVLMTTITTMAGLTPMMLGLSLDFVNGGFSLDSPVALWWKQLATAVVFGLGVATLLTLLVTPAFLALRVWIEAGAYRGALGLRWLLSSRDGAARQDRALEKRLRRVRGAEIIWDVPPHPAGGWPAPLLLRQSDRAPERGQVRAAE</sequence>
<feature type="transmembrane region" description="Helical" evidence="1">
    <location>
        <begin position="338"/>
        <end position="355"/>
    </location>
</feature>
<dbReference type="SUPFAM" id="SSF82693">
    <property type="entry name" value="Multidrug efflux transporter AcrB pore domain, PN1, PN2, PC1 and PC2 subdomains"/>
    <property type="match status" value="3"/>
</dbReference>
<keyword evidence="3" id="KW-1185">Reference proteome</keyword>
<comment type="caution">
    <text evidence="2">The sequence shown here is derived from an EMBL/GenBank/DDBJ whole genome shotgun (WGS) entry which is preliminary data.</text>
</comment>
<feature type="transmembrane region" description="Helical" evidence="1">
    <location>
        <begin position="464"/>
        <end position="489"/>
    </location>
</feature>
<keyword evidence="1" id="KW-0472">Membrane</keyword>
<dbReference type="SUPFAM" id="SSF82714">
    <property type="entry name" value="Multidrug efflux transporter AcrB TolC docking domain, DN and DC subdomains"/>
    <property type="match status" value="1"/>
</dbReference>
<feature type="transmembrane region" description="Helical" evidence="1">
    <location>
        <begin position="591"/>
        <end position="620"/>
    </location>
</feature>
<feature type="transmembrane region" description="Helical" evidence="1">
    <location>
        <begin position="1135"/>
        <end position="1160"/>
    </location>
</feature>
<dbReference type="InterPro" id="IPR001036">
    <property type="entry name" value="Acrflvin-R"/>
</dbReference>
<feature type="transmembrane region" description="Helical" evidence="1">
    <location>
        <begin position="550"/>
        <end position="571"/>
    </location>
</feature>
<dbReference type="EMBL" id="JACBXS010000053">
    <property type="protein sequence ID" value="NYS26578.1"/>
    <property type="molecule type" value="Genomic_DNA"/>
</dbReference>
<dbReference type="PRINTS" id="PR00702">
    <property type="entry name" value="ACRIFLAVINRP"/>
</dbReference>
<feature type="transmembrane region" description="Helical" evidence="1">
    <location>
        <begin position="993"/>
        <end position="1013"/>
    </location>
</feature>
<dbReference type="Gene3D" id="3.30.70.1320">
    <property type="entry name" value="Multidrug efflux transporter AcrB pore domain like"/>
    <property type="match status" value="1"/>
</dbReference>
<feature type="transmembrane region" description="Helical" evidence="1">
    <location>
        <begin position="388"/>
        <end position="411"/>
    </location>
</feature>
<dbReference type="GO" id="GO:0042910">
    <property type="term" value="F:xenobiotic transmembrane transporter activity"/>
    <property type="evidence" value="ECO:0007669"/>
    <property type="project" value="TreeGrafter"/>
</dbReference>
<dbReference type="Gene3D" id="3.30.70.1430">
    <property type="entry name" value="Multidrug efflux transporter AcrB pore domain"/>
    <property type="match status" value="2"/>
</dbReference>
<dbReference type="Gene3D" id="1.20.1640.10">
    <property type="entry name" value="Multidrug efflux transporter AcrB transmembrane domain"/>
    <property type="match status" value="4"/>
</dbReference>
<dbReference type="PANTHER" id="PTHR32063">
    <property type="match status" value="1"/>
</dbReference>
<reference evidence="2 3" key="1">
    <citation type="journal article" date="2000" name="Arch. Microbiol.">
        <title>Rhodobaca bogoriensis gen. nov. and sp. nov., an alkaliphilic purple nonsulfur bacterium from African Rift Valley soda lakes.</title>
        <authorList>
            <person name="Milford A.D."/>
            <person name="Achenbach L.A."/>
            <person name="Jung D.O."/>
            <person name="Madigan M.T."/>
        </authorList>
    </citation>
    <scope>NUCLEOTIDE SEQUENCE [LARGE SCALE GENOMIC DNA]</scope>
    <source>
        <strain evidence="2 3">2376</strain>
    </source>
</reference>
<feature type="transmembrane region" description="Helical" evidence="1">
    <location>
        <begin position="362"/>
        <end position="382"/>
    </location>
</feature>
<keyword evidence="1" id="KW-1133">Transmembrane helix</keyword>
<feature type="transmembrane region" description="Helical" evidence="1">
    <location>
        <begin position="432"/>
        <end position="452"/>
    </location>
</feature>
<feature type="transmembrane region" description="Helical" evidence="1">
    <location>
        <begin position="12"/>
        <end position="33"/>
    </location>
</feature>
<dbReference type="RefSeq" id="WP_179907371.1">
    <property type="nucleotide sequence ID" value="NZ_JACBXS010000053.1"/>
</dbReference>
<dbReference type="PANTHER" id="PTHR32063:SF0">
    <property type="entry name" value="SWARMING MOTILITY PROTEIN SWRC"/>
    <property type="match status" value="1"/>
</dbReference>
<dbReference type="AlphaFoldDB" id="A0A7Z0I270"/>
<feature type="transmembrane region" description="Helical" evidence="1">
    <location>
        <begin position="1095"/>
        <end position="1115"/>
    </location>
</feature>
<dbReference type="Gene3D" id="3.30.2090.10">
    <property type="entry name" value="Multidrug efflux transporter AcrB TolC docking domain, DN and DC subdomains"/>
    <property type="match status" value="2"/>
</dbReference>
<protein>
    <submittedName>
        <fullName evidence="2">Efflux RND transporter permease subunit</fullName>
    </submittedName>
</protein>
<evidence type="ECO:0000313" key="3">
    <source>
        <dbReference type="Proteomes" id="UP000529417"/>
    </source>
</evidence>
<feature type="transmembrane region" description="Helical" evidence="1">
    <location>
        <begin position="509"/>
        <end position="530"/>
    </location>
</feature>
<name>A0A7Z0I270_9RHOB</name>